<dbReference type="AlphaFoldDB" id="A0A7S1M9Y2"/>
<feature type="binding site" description="axial binding residue" evidence="9">
    <location>
        <position position="166"/>
    </location>
    <ligand>
        <name>chlorophyll b</name>
        <dbReference type="ChEBI" id="CHEBI:61721"/>
        <label>1</label>
    </ligand>
    <ligandPart>
        <name>Mg</name>
        <dbReference type="ChEBI" id="CHEBI:25107"/>
    </ligandPart>
</feature>
<dbReference type="GO" id="GO:0016020">
    <property type="term" value="C:membrane"/>
    <property type="evidence" value="ECO:0007669"/>
    <property type="project" value="InterPro"/>
</dbReference>
<evidence type="ECO:0000256" key="4">
    <source>
        <dbReference type="ARBA" id="ARBA00022640"/>
    </source>
</evidence>
<evidence type="ECO:0000256" key="8">
    <source>
        <dbReference type="ARBA" id="ARBA00023014"/>
    </source>
</evidence>
<feature type="domain" description="Rieske" evidence="10">
    <location>
        <begin position="344"/>
        <end position="445"/>
    </location>
</feature>
<dbReference type="GO" id="GO:0046872">
    <property type="term" value="F:metal ion binding"/>
    <property type="evidence" value="ECO:0007669"/>
    <property type="project" value="UniProtKB-KW"/>
</dbReference>
<evidence type="ECO:0000313" key="11">
    <source>
        <dbReference type="EMBL" id="CAD9125885.1"/>
    </source>
</evidence>
<dbReference type="EMBL" id="HBGE01032540">
    <property type="protein sequence ID" value="CAD9125885.1"/>
    <property type="molecule type" value="Transcribed_RNA"/>
</dbReference>
<dbReference type="InterPro" id="IPR036922">
    <property type="entry name" value="Rieske_2Fe-2S_sf"/>
</dbReference>
<dbReference type="SUPFAM" id="SSF103511">
    <property type="entry name" value="Chlorophyll a-b binding protein"/>
    <property type="match status" value="1"/>
</dbReference>
<keyword evidence="4" id="KW-0934">Plastid</keyword>
<feature type="binding site" evidence="9">
    <location>
        <position position="262"/>
    </location>
    <ligand>
        <name>chlorophyll a</name>
        <dbReference type="ChEBI" id="CHEBI:58416"/>
        <label>1</label>
    </ligand>
</feature>
<keyword evidence="9" id="KW-0157">Chromophore</keyword>
<sequence>MSSTAPNLMGLSGMALASANLGVPAAAFVVPTGKQAAPGVAEARAHQAERQDQRSELGTTAGLATAACALAVAGGAARSFRRRSTTASRVLSSPIPVINWQVDPKTPVPGSEKALQTMVGTDVEMGEEPWDPMGFSKLYDRNFDFNMVMTYPHVQWLREAEVKHGRVCMLAFVGAIVQQFAHIPGLPVEADWTKALGACYADKTAALGIVQISVFAMVVEGRYYSGDAWIGQMDREPGDLGFDPLKLSKRPGFDLKKLQLQEIKNGRLAMIGVASLAANHSIPGSVPMLSGLYAQQPEACREAAAPAFCGATRPTLTGPVAEALAPTAARYTTKKVLPAFQWLKTGIKASQLAPGQLVAKTLGGNDVLVGKDQSGTLFCVGNLCPHFGTPMSEGADVIGDIIVCPLHGSSFSVKTGELLDWCPSPPIIGPLTGIIAEQRNLPVLEARTSFWGDDIEVNIDTNAKKAYEADYWKGLLDAQGKVDGTYY</sequence>
<feature type="binding site" evidence="9">
    <location>
        <position position="161"/>
    </location>
    <ligand>
        <name>chlorophyll a</name>
        <dbReference type="ChEBI" id="CHEBI:58416"/>
        <label>1</label>
    </ligand>
</feature>
<keyword evidence="3" id="KW-0602">Photosynthesis</keyword>
<keyword evidence="6" id="KW-0479">Metal-binding</keyword>
<reference evidence="11" key="1">
    <citation type="submission" date="2021-01" db="EMBL/GenBank/DDBJ databases">
        <authorList>
            <person name="Corre E."/>
            <person name="Pelletier E."/>
            <person name="Niang G."/>
            <person name="Scheremetjew M."/>
            <person name="Finn R."/>
            <person name="Kale V."/>
            <person name="Holt S."/>
            <person name="Cochrane G."/>
            <person name="Meng A."/>
            <person name="Brown T."/>
            <person name="Cohen L."/>
        </authorList>
    </citation>
    <scope>NUCLEOTIDE SEQUENCE</scope>
    <source>
        <strain evidence="11">OF101</strain>
    </source>
</reference>
<keyword evidence="5" id="KW-0001">2Fe-2S</keyword>
<keyword evidence="2" id="KW-0150">Chloroplast</keyword>
<dbReference type="InterPro" id="IPR022796">
    <property type="entry name" value="Chloroa_b-bind"/>
</dbReference>
<feature type="binding site" evidence="9">
    <location>
        <position position="267"/>
    </location>
    <ligand>
        <name>chlorophyll a</name>
        <dbReference type="ChEBI" id="CHEBI:58416"/>
        <label>1</label>
    </ligand>
</feature>
<dbReference type="PROSITE" id="PS51296">
    <property type="entry name" value="RIESKE"/>
    <property type="match status" value="1"/>
</dbReference>
<dbReference type="Pfam" id="PF00355">
    <property type="entry name" value="Rieske"/>
    <property type="match status" value="1"/>
</dbReference>
<dbReference type="SUPFAM" id="SSF50022">
    <property type="entry name" value="ISP domain"/>
    <property type="match status" value="1"/>
</dbReference>
<keyword evidence="9" id="KW-0148">Chlorophyll</keyword>
<evidence type="ECO:0000256" key="5">
    <source>
        <dbReference type="ARBA" id="ARBA00022714"/>
    </source>
</evidence>
<keyword evidence="7" id="KW-0408">Iron</keyword>
<accession>A0A7S1M9Y2</accession>
<protein>
    <recommendedName>
        <fullName evidence="10">Rieske domain-containing protein</fullName>
    </recommendedName>
</protein>
<dbReference type="Gene3D" id="1.10.3460.10">
    <property type="entry name" value="Chlorophyll a/b binding protein domain"/>
    <property type="match status" value="1"/>
</dbReference>
<evidence type="ECO:0000256" key="6">
    <source>
        <dbReference type="ARBA" id="ARBA00022723"/>
    </source>
</evidence>
<feature type="binding site" evidence="9">
    <location>
        <position position="136"/>
    </location>
    <ligand>
        <name>chlorophyll a</name>
        <dbReference type="ChEBI" id="CHEBI:58416"/>
        <label>1</label>
    </ligand>
</feature>
<gene>
    <name evidence="11" type="ORF">ACAT0790_LOCUS19653</name>
</gene>
<proteinExistence type="predicted"/>
<dbReference type="Gene3D" id="2.102.10.10">
    <property type="entry name" value="Rieske [2Fe-2S] iron-sulphur domain"/>
    <property type="match status" value="1"/>
</dbReference>
<comment type="subcellular location">
    <subcellularLocation>
        <location evidence="1">Plastid</location>
        <location evidence="1">Chloroplast</location>
    </subcellularLocation>
</comment>
<feature type="binding site" evidence="9">
    <location>
        <position position="164"/>
    </location>
    <ligand>
        <name>chlorophyll a</name>
        <dbReference type="ChEBI" id="CHEBI:58416"/>
        <label>1</label>
    </ligand>
</feature>
<dbReference type="GO" id="GO:0051537">
    <property type="term" value="F:2 iron, 2 sulfur cluster binding"/>
    <property type="evidence" value="ECO:0007669"/>
    <property type="project" value="UniProtKB-KW"/>
</dbReference>
<feature type="binding site" evidence="9">
    <location>
        <position position="130"/>
    </location>
    <ligand>
        <name>chlorophyll a</name>
        <dbReference type="ChEBI" id="CHEBI:58416"/>
        <label>1</label>
    </ligand>
</feature>
<feature type="binding site" evidence="9">
    <location>
        <position position="265"/>
    </location>
    <ligand>
        <name>chlorophyll b</name>
        <dbReference type="ChEBI" id="CHEBI:61721"/>
        <label>5</label>
    </ligand>
</feature>
<dbReference type="GO" id="GO:0016168">
    <property type="term" value="F:chlorophyll binding"/>
    <property type="evidence" value="ECO:0007669"/>
    <property type="project" value="UniProtKB-KW"/>
</dbReference>
<evidence type="ECO:0000259" key="10">
    <source>
        <dbReference type="PROSITE" id="PS51296"/>
    </source>
</evidence>
<organism evidence="11">
    <name type="scientific">Alexandrium catenella</name>
    <name type="common">Red tide dinoflagellate</name>
    <name type="synonym">Gonyaulax catenella</name>
    <dbReference type="NCBI Taxonomy" id="2925"/>
    <lineage>
        <taxon>Eukaryota</taxon>
        <taxon>Sar</taxon>
        <taxon>Alveolata</taxon>
        <taxon>Dinophyceae</taxon>
        <taxon>Gonyaulacales</taxon>
        <taxon>Pyrocystaceae</taxon>
        <taxon>Alexandrium</taxon>
    </lineage>
</organism>
<dbReference type="PANTHER" id="PTHR21649">
    <property type="entry name" value="CHLOROPHYLL A/B BINDING PROTEIN"/>
    <property type="match status" value="1"/>
</dbReference>
<evidence type="ECO:0000256" key="3">
    <source>
        <dbReference type="ARBA" id="ARBA00022531"/>
    </source>
</evidence>
<evidence type="ECO:0000256" key="1">
    <source>
        <dbReference type="ARBA" id="ARBA00004229"/>
    </source>
</evidence>
<dbReference type="InterPro" id="IPR001344">
    <property type="entry name" value="Chloro_AB-bd_pln"/>
</dbReference>
<dbReference type="GO" id="GO:0009765">
    <property type="term" value="P:photosynthesis, light harvesting"/>
    <property type="evidence" value="ECO:0007669"/>
    <property type="project" value="InterPro"/>
</dbReference>
<evidence type="ECO:0000256" key="2">
    <source>
        <dbReference type="ARBA" id="ARBA00022528"/>
    </source>
</evidence>
<keyword evidence="8" id="KW-0411">Iron-sulfur</keyword>
<dbReference type="Pfam" id="PF00504">
    <property type="entry name" value="Chloroa_b-bind"/>
    <property type="match status" value="1"/>
</dbReference>
<feature type="binding site" description="axial binding residue" evidence="9">
    <location>
        <position position="210"/>
    </location>
    <ligand>
        <name>chlorophyll b</name>
        <dbReference type="ChEBI" id="CHEBI:61721"/>
        <label>1</label>
    </ligand>
    <ligandPart>
        <name>Mg</name>
        <dbReference type="ChEBI" id="CHEBI:25107"/>
    </ligandPart>
</feature>
<name>A0A7S1M9Y2_ALECA</name>
<dbReference type="GO" id="GO:0009507">
    <property type="term" value="C:chloroplast"/>
    <property type="evidence" value="ECO:0007669"/>
    <property type="project" value="UniProtKB-SubCell"/>
</dbReference>
<dbReference type="InterPro" id="IPR017941">
    <property type="entry name" value="Rieske_2Fe-2S"/>
</dbReference>
<evidence type="ECO:0000256" key="9">
    <source>
        <dbReference type="PIRSR" id="PIRSR601344-1"/>
    </source>
</evidence>
<evidence type="ECO:0000256" key="7">
    <source>
        <dbReference type="ARBA" id="ARBA00023004"/>
    </source>
</evidence>